<dbReference type="OrthoDB" id="8922241at2759"/>
<dbReference type="Gene3D" id="3.30.160.60">
    <property type="entry name" value="Classic Zinc Finger"/>
    <property type="match status" value="3"/>
</dbReference>
<keyword evidence="2" id="KW-0677">Repeat</keyword>
<dbReference type="InterPro" id="IPR013087">
    <property type="entry name" value="Znf_C2H2_type"/>
</dbReference>
<dbReference type="eggNOG" id="KOG1721">
    <property type="taxonomic scope" value="Eukaryota"/>
</dbReference>
<dbReference type="SUPFAM" id="SSF57667">
    <property type="entry name" value="beta-beta-alpha zinc fingers"/>
    <property type="match status" value="2"/>
</dbReference>
<dbReference type="FunFam" id="3.30.160.60:FF:000072">
    <property type="entry name" value="zinc finger protein 143 isoform X1"/>
    <property type="match status" value="1"/>
</dbReference>
<keyword evidence="3 5" id="KW-0863">Zinc-finger</keyword>
<dbReference type="InParanoid" id="A0A0L0HGM4"/>
<dbReference type="GO" id="GO:0000981">
    <property type="term" value="F:DNA-binding transcription factor activity, RNA polymerase II-specific"/>
    <property type="evidence" value="ECO:0007669"/>
    <property type="project" value="UniProtKB-ARBA"/>
</dbReference>
<gene>
    <name evidence="7" type="ORF">SPPG_03733</name>
</gene>
<dbReference type="InterPro" id="IPR036236">
    <property type="entry name" value="Znf_C2H2_sf"/>
</dbReference>
<keyword evidence="1" id="KW-0479">Metal-binding</keyword>
<dbReference type="GO" id="GO:0000978">
    <property type="term" value="F:RNA polymerase II cis-regulatory region sequence-specific DNA binding"/>
    <property type="evidence" value="ECO:0007669"/>
    <property type="project" value="TreeGrafter"/>
</dbReference>
<feature type="domain" description="C2H2-type" evidence="6">
    <location>
        <begin position="219"/>
        <end position="248"/>
    </location>
</feature>
<evidence type="ECO:0000256" key="5">
    <source>
        <dbReference type="PROSITE-ProRule" id="PRU00042"/>
    </source>
</evidence>
<dbReference type="GeneID" id="27687226"/>
<sequence>MTFDFTPQTPDLDFPLFESTDLFGKEVRYPSPMMDFPIDDKNVDWGVFYPTPEEEPLAAFEASEYSSGTPLFEEVGQFEESVDPAVLHSEGDGLGLALFSSMDATSSAMDTPSDTIRVSLPDLAVLLSNLVRPVPAAEASLEGLSPARSKIRRRPSKIYPCPIPGCPKSFTRKFNLQTHLRTHDPARARPFECPECKKTFLRVHDLERHETVHSKIKAHVCPGEGCLKRFTRADALRRHLKTSKCVDPND</sequence>
<dbReference type="PANTHER" id="PTHR23235">
    <property type="entry name" value="KRUEPPEL-LIKE TRANSCRIPTION FACTOR"/>
    <property type="match status" value="1"/>
</dbReference>
<name>A0A0L0HGM4_SPIPD</name>
<evidence type="ECO:0000313" key="7">
    <source>
        <dbReference type="EMBL" id="KND00606.1"/>
    </source>
</evidence>
<dbReference type="FunFam" id="3.30.160.60:FF:000446">
    <property type="entry name" value="Zinc finger protein"/>
    <property type="match status" value="1"/>
</dbReference>
<dbReference type="PROSITE" id="PS00028">
    <property type="entry name" value="ZINC_FINGER_C2H2_1"/>
    <property type="match status" value="2"/>
</dbReference>
<feature type="domain" description="C2H2-type" evidence="6">
    <location>
        <begin position="191"/>
        <end position="218"/>
    </location>
</feature>
<evidence type="ECO:0000256" key="2">
    <source>
        <dbReference type="ARBA" id="ARBA00022737"/>
    </source>
</evidence>
<evidence type="ECO:0000256" key="1">
    <source>
        <dbReference type="ARBA" id="ARBA00022723"/>
    </source>
</evidence>
<protein>
    <recommendedName>
        <fullName evidence="6">C2H2-type domain-containing protein</fullName>
    </recommendedName>
</protein>
<evidence type="ECO:0000313" key="8">
    <source>
        <dbReference type="Proteomes" id="UP000053201"/>
    </source>
</evidence>
<dbReference type="AlphaFoldDB" id="A0A0L0HGM4"/>
<dbReference type="PANTHER" id="PTHR23235:SF120">
    <property type="entry name" value="KRUPPEL-LIKE FACTOR 15"/>
    <property type="match status" value="1"/>
</dbReference>
<dbReference type="EMBL" id="KQ257455">
    <property type="protein sequence ID" value="KND00606.1"/>
    <property type="molecule type" value="Genomic_DNA"/>
</dbReference>
<organism evidence="7 8">
    <name type="scientific">Spizellomyces punctatus (strain DAOM BR117)</name>
    <dbReference type="NCBI Taxonomy" id="645134"/>
    <lineage>
        <taxon>Eukaryota</taxon>
        <taxon>Fungi</taxon>
        <taxon>Fungi incertae sedis</taxon>
        <taxon>Chytridiomycota</taxon>
        <taxon>Chytridiomycota incertae sedis</taxon>
        <taxon>Chytridiomycetes</taxon>
        <taxon>Spizellomycetales</taxon>
        <taxon>Spizellomycetaceae</taxon>
        <taxon>Spizellomyces</taxon>
    </lineage>
</organism>
<dbReference type="Pfam" id="PF00096">
    <property type="entry name" value="zf-C2H2"/>
    <property type="match status" value="3"/>
</dbReference>
<dbReference type="GO" id="GO:0008270">
    <property type="term" value="F:zinc ion binding"/>
    <property type="evidence" value="ECO:0007669"/>
    <property type="project" value="UniProtKB-KW"/>
</dbReference>
<evidence type="ECO:0000256" key="3">
    <source>
        <dbReference type="ARBA" id="ARBA00022771"/>
    </source>
</evidence>
<evidence type="ECO:0000259" key="6">
    <source>
        <dbReference type="PROSITE" id="PS50157"/>
    </source>
</evidence>
<dbReference type="VEuPathDB" id="FungiDB:SPPG_03733"/>
<evidence type="ECO:0000256" key="4">
    <source>
        <dbReference type="ARBA" id="ARBA00022833"/>
    </source>
</evidence>
<dbReference type="STRING" id="645134.A0A0L0HGM4"/>
<accession>A0A0L0HGM4</accession>
<feature type="domain" description="C2H2-type" evidence="6">
    <location>
        <begin position="159"/>
        <end position="188"/>
    </location>
</feature>
<proteinExistence type="predicted"/>
<dbReference type="SMART" id="SM00355">
    <property type="entry name" value="ZnF_C2H2"/>
    <property type="match status" value="3"/>
</dbReference>
<dbReference type="RefSeq" id="XP_016608645.1">
    <property type="nucleotide sequence ID" value="XM_016751983.1"/>
</dbReference>
<dbReference type="Proteomes" id="UP000053201">
    <property type="component" value="Unassembled WGS sequence"/>
</dbReference>
<keyword evidence="8" id="KW-1185">Reference proteome</keyword>
<keyword evidence="4" id="KW-0862">Zinc</keyword>
<reference evidence="7 8" key="1">
    <citation type="submission" date="2009-08" db="EMBL/GenBank/DDBJ databases">
        <title>The Genome Sequence of Spizellomyces punctatus strain DAOM BR117.</title>
        <authorList>
            <consortium name="The Broad Institute Genome Sequencing Platform"/>
            <person name="Russ C."/>
            <person name="Cuomo C."/>
            <person name="Shea T."/>
            <person name="Young S.K."/>
            <person name="Zeng Q."/>
            <person name="Koehrsen M."/>
            <person name="Haas B."/>
            <person name="Borodovsky M."/>
            <person name="Guigo R."/>
            <person name="Alvarado L."/>
            <person name="Berlin A."/>
            <person name="Bochicchio J."/>
            <person name="Borenstein D."/>
            <person name="Chapman S."/>
            <person name="Chen Z."/>
            <person name="Engels R."/>
            <person name="Freedman E."/>
            <person name="Gellesch M."/>
            <person name="Goldberg J."/>
            <person name="Griggs A."/>
            <person name="Gujja S."/>
            <person name="Heiman D."/>
            <person name="Hepburn T."/>
            <person name="Howarth C."/>
            <person name="Jen D."/>
            <person name="Larson L."/>
            <person name="Lewis B."/>
            <person name="Mehta T."/>
            <person name="Park D."/>
            <person name="Pearson M."/>
            <person name="Roberts A."/>
            <person name="Saif S."/>
            <person name="Shenoy N."/>
            <person name="Sisk P."/>
            <person name="Stolte C."/>
            <person name="Sykes S."/>
            <person name="Thomson T."/>
            <person name="Walk T."/>
            <person name="White J."/>
            <person name="Yandava C."/>
            <person name="Burger G."/>
            <person name="Gray M.W."/>
            <person name="Holland P.W.H."/>
            <person name="King N."/>
            <person name="Lang F.B.F."/>
            <person name="Roger A.J."/>
            <person name="Ruiz-Trillo I."/>
            <person name="Lander E."/>
            <person name="Nusbaum C."/>
        </authorList>
    </citation>
    <scope>NUCLEOTIDE SEQUENCE [LARGE SCALE GENOMIC DNA]</scope>
    <source>
        <strain evidence="7 8">DAOM BR117</strain>
    </source>
</reference>
<dbReference type="PROSITE" id="PS50157">
    <property type="entry name" value="ZINC_FINGER_C2H2_2"/>
    <property type="match status" value="3"/>
</dbReference>